<dbReference type="Proteomes" id="UP000177082">
    <property type="component" value="Unassembled WGS sequence"/>
</dbReference>
<evidence type="ECO:0000313" key="2">
    <source>
        <dbReference type="EMBL" id="OGM61789.1"/>
    </source>
</evidence>
<evidence type="ECO:0000313" key="3">
    <source>
        <dbReference type="Proteomes" id="UP000177082"/>
    </source>
</evidence>
<gene>
    <name evidence="2" type="ORF">A2961_02525</name>
</gene>
<comment type="caution">
    <text evidence="2">The sequence shown here is derived from an EMBL/GenBank/DDBJ whole genome shotgun (WGS) entry which is preliminary data.</text>
</comment>
<dbReference type="Gene3D" id="3.30.2310.20">
    <property type="entry name" value="RelE-like"/>
    <property type="match status" value="1"/>
</dbReference>
<evidence type="ECO:0000256" key="1">
    <source>
        <dbReference type="ARBA" id="ARBA00022649"/>
    </source>
</evidence>
<dbReference type="EMBL" id="MGHF01000032">
    <property type="protein sequence ID" value="OGM61789.1"/>
    <property type="molecule type" value="Genomic_DNA"/>
</dbReference>
<reference evidence="2 3" key="1">
    <citation type="journal article" date="2016" name="Nat. Commun.">
        <title>Thousands of microbial genomes shed light on interconnected biogeochemical processes in an aquifer system.</title>
        <authorList>
            <person name="Anantharaman K."/>
            <person name="Brown C.T."/>
            <person name="Hug L.A."/>
            <person name="Sharon I."/>
            <person name="Castelle C.J."/>
            <person name="Probst A.J."/>
            <person name="Thomas B.C."/>
            <person name="Singh A."/>
            <person name="Wilkins M.J."/>
            <person name="Karaoz U."/>
            <person name="Brodie E.L."/>
            <person name="Williams K.H."/>
            <person name="Hubbard S.S."/>
            <person name="Banfield J.F."/>
        </authorList>
    </citation>
    <scope>NUCLEOTIDE SEQUENCE [LARGE SCALE GENOMIC DNA]</scope>
</reference>
<dbReference type="InterPro" id="IPR007712">
    <property type="entry name" value="RelE/ParE_toxin"/>
</dbReference>
<dbReference type="AlphaFoldDB" id="A0A1F8BDP3"/>
<dbReference type="SUPFAM" id="SSF143011">
    <property type="entry name" value="RelE-like"/>
    <property type="match status" value="1"/>
</dbReference>
<dbReference type="PANTHER" id="PTHR38813">
    <property type="match status" value="1"/>
</dbReference>
<dbReference type="Pfam" id="PF05016">
    <property type="entry name" value="ParE_toxin"/>
    <property type="match status" value="1"/>
</dbReference>
<protein>
    <recommendedName>
        <fullName evidence="4">Plasmid stabilization protein</fullName>
    </recommendedName>
</protein>
<dbReference type="PANTHER" id="PTHR38813:SF1">
    <property type="entry name" value="TOXIN RELE1-RELATED"/>
    <property type="match status" value="1"/>
</dbReference>
<dbReference type="InterPro" id="IPR035093">
    <property type="entry name" value="RelE/ParE_toxin_dom_sf"/>
</dbReference>
<organism evidence="2 3">
    <name type="scientific">Candidatus Woesebacteria bacterium RIFCSPLOWO2_01_FULL_39_21</name>
    <dbReference type="NCBI Taxonomy" id="1802519"/>
    <lineage>
        <taxon>Bacteria</taxon>
        <taxon>Candidatus Woeseibacteriota</taxon>
    </lineage>
</organism>
<keyword evidence="1" id="KW-1277">Toxin-antitoxin system</keyword>
<accession>A0A1F8BDP3</accession>
<evidence type="ECO:0008006" key="4">
    <source>
        <dbReference type="Google" id="ProtNLM"/>
    </source>
</evidence>
<proteinExistence type="predicted"/>
<dbReference type="InterPro" id="IPR052747">
    <property type="entry name" value="TA_system_RelE_toxin"/>
</dbReference>
<name>A0A1F8BDP3_9BACT</name>
<sequence>MPYKVFHHKLFEREVLKIPAHHQSRIHKIVSKLKEDPNKLPSNTEPLSGYKGCFRTRIGSLRLIYFVNHEKEEVLILGIRPRGDIYKVIRRLLS</sequence>
<dbReference type="STRING" id="1802519.A2961_02525"/>